<comment type="caution">
    <text evidence="2">The sequence shown here is derived from an EMBL/GenBank/DDBJ whole genome shotgun (WGS) entry which is preliminary data.</text>
</comment>
<gene>
    <name evidence="2" type="ORF">E3J48_07495</name>
</gene>
<reference evidence="2 3" key="1">
    <citation type="submission" date="2019-03" db="EMBL/GenBank/DDBJ databases">
        <title>Metabolic potential of uncultured bacteria and archaea associated with petroleum seepage in deep-sea sediments.</title>
        <authorList>
            <person name="Dong X."/>
            <person name="Hubert C."/>
        </authorList>
    </citation>
    <scope>NUCLEOTIDE SEQUENCE [LARGE SCALE GENOMIC DNA]</scope>
    <source>
        <strain evidence="2">E29_bin52</strain>
    </source>
</reference>
<organism evidence="2 3">
    <name type="scientific">Aerophobetes bacterium</name>
    <dbReference type="NCBI Taxonomy" id="2030807"/>
    <lineage>
        <taxon>Bacteria</taxon>
        <taxon>Candidatus Aerophobota</taxon>
    </lineage>
</organism>
<evidence type="ECO:0000259" key="1">
    <source>
        <dbReference type="Pfam" id="PF10039"/>
    </source>
</evidence>
<dbReference type="InterPro" id="IPR018734">
    <property type="entry name" value="DUF2275"/>
</dbReference>
<dbReference type="EMBL" id="SOIZ01000340">
    <property type="protein sequence ID" value="TET59734.1"/>
    <property type="molecule type" value="Genomic_DNA"/>
</dbReference>
<dbReference type="AlphaFoldDB" id="A0A523VY98"/>
<feature type="domain" description="DUF2275" evidence="1">
    <location>
        <begin position="42"/>
        <end position="105"/>
    </location>
</feature>
<proteinExistence type="predicted"/>
<dbReference type="Proteomes" id="UP000319130">
    <property type="component" value="Unassembled WGS sequence"/>
</dbReference>
<name>A0A523VY98_UNCAE</name>
<evidence type="ECO:0000313" key="3">
    <source>
        <dbReference type="Proteomes" id="UP000319130"/>
    </source>
</evidence>
<sequence length="287" mass="32304">GMISSGEKVVIDEHLMTCQKCNESLADLKKTLEYVRNLEEIEPPPWLTQKVMINVRSEAAPKRGIFQTLFHPLHIKLPIEALATILIAVATIYVFKTTQPEMKRAKEPPAEATRMLVQEKEKTFALDETKPLPAKPAEQFMLAEEQEISAGKSLEAPKAPARVAKRDKVVPSAGVVAKRESKRKALSPELRTALVERKREGVGLTINVKDIEAARKEIEKAFVQLGGKIMETEDFEQRNVIFAELDSKKIKELFEKLKLIGEVNERALPSEARKGTIEVRMEITENQ</sequence>
<feature type="non-terminal residue" evidence="2">
    <location>
        <position position="1"/>
    </location>
</feature>
<dbReference type="Pfam" id="PF10039">
    <property type="entry name" value="DUF2275"/>
    <property type="match status" value="1"/>
</dbReference>
<evidence type="ECO:0000313" key="2">
    <source>
        <dbReference type="EMBL" id="TET59734.1"/>
    </source>
</evidence>
<accession>A0A523VY98</accession>
<protein>
    <submittedName>
        <fullName evidence="2">DUF2275 domain-containing protein</fullName>
    </submittedName>
</protein>